<dbReference type="EnsemblPlants" id="MELO3C026417.2.1">
    <property type="protein sequence ID" value="MELO3C026417.2.1"/>
    <property type="gene ID" value="MELO3C026417.2"/>
</dbReference>
<dbReference type="SUPFAM" id="SSF141562">
    <property type="entry name" value="At5g01610-like"/>
    <property type="match status" value="1"/>
</dbReference>
<reference evidence="1" key="1">
    <citation type="submission" date="2023-03" db="UniProtKB">
        <authorList>
            <consortium name="EnsemblPlants"/>
        </authorList>
    </citation>
    <scope>IDENTIFICATION</scope>
</reference>
<name>A0A9I9E0D0_CUCME</name>
<sequence length="210" mass="23844">PKPKNQNEIKPRTQQKSSTLVYFRIQKQTTKQKGIMSLLTEELKAKADEVYYGDKISQEKTRLLLKEVGLPNGLLPLKDIIECGYVKETGFVWMKQKKAITHKFDKIGKQVSYAKEVTANVEKNKVKNLTGVKAKEVLIWLTLSEIYVDDPPTGNITFKIPTGLSRAYPVDAFEVEEEEETAKEKKEVEEKKEVREVSNGGSVVVNVKEV</sequence>
<proteinExistence type="predicted"/>
<dbReference type="Pfam" id="PF04398">
    <property type="entry name" value="DUF538"/>
    <property type="match status" value="1"/>
</dbReference>
<dbReference type="InterPro" id="IPR036758">
    <property type="entry name" value="At5g01610-like"/>
</dbReference>
<dbReference type="AlphaFoldDB" id="A0A9I9E0D0"/>
<evidence type="ECO:0000313" key="1">
    <source>
        <dbReference type="EnsemblPlants" id="MELO3C026417.2.1"/>
    </source>
</evidence>
<protein>
    <recommendedName>
        <fullName evidence="2">DUF538 family protein</fullName>
    </recommendedName>
</protein>
<organism evidence="1">
    <name type="scientific">Cucumis melo</name>
    <name type="common">Muskmelon</name>
    <dbReference type="NCBI Taxonomy" id="3656"/>
    <lineage>
        <taxon>Eukaryota</taxon>
        <taxon>Viridiplantae</taxon>
        <taxon>Streptophyta</taxon>
        <taxon>Embryophyta</taxon>
        <taxon>Tracheophyta</taxon>
        <taxon>Spermatophyta</taxon>
        <taxon>Magnoliopsida</taxon>
        <taxon>eudicotyledons</taxon>
        <taxon>Gunneridae</taxon>
        <taxon>Pentapetalae</taxon>
        <taxon>rosids</taxon>
        <taxon>fabids</taxon>
        <taxon>Cucurbitales</taxon>
        <taxon>Cucurbitaceae</taxon>
        <taxon>Benincaseae</taxon>
        <taxon>Cucumis</taxon>
    </lineage>
</organism>
<dbReference type="PANTHER" id="PTHR31676:SF10">
    <property type="entry name" value="EXPRESSED PROTEIN"/>
    <property type="match status" value="1"/>
</dbReference>
<evidence type="ECO:0008006" key="2">
    <source>
        <dbReference type="Google" id="ProtNLM"/>
    </source>
</evidence>
<dbReference type="Gramene" id="MELO3C026417.2.1">
    <property type="protein sequence ID" value="MELO3C026417.2.1"/>
    <property type="gene ID" value="MELO3C026417.2"/>
</dbReference>
<dbReference type="Gene3D" id="2.30.240.10">
    <property type="entry name" value="At5g01610-like"/>
    <property type="match status" value="1"/>
</dbReference>
<dbReference type="InterPro" id="IPR007493">
    <property type="entry name" value="DUF538"/>
</dbReference>
<dbReference type="PANTHER" id="PTHR31676">
    <property type="entry name" value="T31J12.3 PROTEIN-RELATED"/>
    <property type="match status" value="1"/>
</dbReference>
<accession>A0A9I9E0D0</accession>